<protein>
    <recommendedName>
        <fullName evidence="5">CARD domain-containing protein</fullName>
    </recommendedName>
</protein>
<keyword evidence="3" id="KW-0175">Coiled coil</keyword>
<feature type="domain" description="CARD" evidence="5">
    <location>
        <begin position="974"/>
        <end position="1047"/>
    </location>
</feature>
<dbReference type="CDD" id="cd01671">
    <property type="entry name" value="CARD"/>
    <property type="match status" value="1"/>
</dbReference>
<evidence type="ECO:0000256" key="2">
    <source>
        <dbReference type="ARBA" id="ARBA00022737"/>
    </source>
</evidence>
<dbReference type="GO" id="GO:0042981">
    <property type="term" value="P:regulation of apoptotic process"/>
    <property type="evidence" value="ECO:0007669"/>
    <property type="project" value="InterPro"/>
</dbReference>
<sequence length="1079" mass="120368">MEEMGNQPGFGPVTNSNINQPTPPFPIPFIYTNIYGLGIDIRGYVVSNIYGLGGADYQPVERSRHSTVKVGDYLYMWGGYGSRVDYDVMEVYHLPTGAWDQKPTTGTPPPGTRGYSSVAIGKDIYYFGGKGGRGYENSLHCFNVDSFKWRELSPSSSDRDPMKKAYCGMISANFDGEDYLVVIGGRSYSYINTPKQPDAQYSASGRCNEIHYYRISSDQWISPVVTGDRPPPIEDFTLTPVTNNTAVMFGGYTDNGVINKLYMISFTKTSVDILEVPNPEGSVQWPKGRYGHSSVLITTSSGPHLLVVGGSYAYDVWLLDINKRKWKELINLPHNVTNRYDHSLSVWSVTPTTNWIIEFGGRRNDHTTISDTAVIELRYTSDNDWSTSVIPLDQYQDQLRRRILSDWENLGLSKEVQLLRGHLQQREREFYEEQLEREIKEKEQIQQDREKEQQQLLQEKATLSLQLDDATTLLEQTKLELRENELFVAKLVKERQERVLKQPIKETSSIGLQFNYLIPSMDSLDSSVIIAGQKLFILQEDRSHSLQWEKYGLRLECPEGAVSKDTEVAVTALAGGNFKVPKGTVLVSAVYAISVSKGLLKPLVIELQHCVDLRKTSQTGCLKFVRAPLKSPYQLSIVEGGCFRVGKRYGSIKREQFSCMGIVAEMSNGDTPSESESEEGYETPPEGSTDDTHNDSGNGGGAGGGGGGQQTNEGGGGDQQQLEGQAGQTQHEVHIEGEHEEEEHDGPLDQGQEGQHSQQLILEQGAQEPHQQGEGVQGGQEEQQERGTTASPDDTMKPTGVKDAETYAGLVYYEEDGVEDLVTFTAAKKLSALLEYVDKKHSRAKLGQYVYFCFKPKTSHLELNLKSPQDEPFTGWTIKPHIKPCKLRRCDVDNFGEANYPLPPCCLVSVYGSPGAVPSLHYSVPLDGVADPVTLFIHRSLRTAPPSTVQDTSSSSSTASISQTRRETEEGTFRSDIAHRVMTECTGMIKERLDLNTCSLVDRLLEKRIINEKQKNHITDQSCGLTANQRMDELLSLVKTSIREDGEDFGLFLEIIKQENTKTTDRLAKTLLDNYKSLL</sequence>
<organism evidence="6">
    <name type="scientific">Amphimedon queenslandica</name>
    <name type="common">Sponge</name>
    <dbReference type="NCBI Taxonomy" id="400682"/>
    <lineage>
        <taxon>Eukaryota</taxon>
        <taxon>Metazoa</taxon>
        <taxon>Porifera</taxon>
        <taxon>Demospongiae</taxon>
        <taxon>Heteroscleromorpha</taxon>
        <taxon>Haplosclerida</taxon>
        <taxon>Niphatidae</taxon>
        <taxon>Amphimedon</taxon>
    </lineage>
</organism>
<dbReference type="PROSITE" id="PS50209">
    <property type="entry name" value="CARD"/>
    <property type="match status" value="1"/>
</dbReference>
<evidence type="ECO:0000313" key="6">
    <source>
        <dbReference type="EnsemblMetazoa" id="Aqu2.1.12280_001"/>
    </source>
</evidence>
<feature type="region of interest" description="Disordered" evidence="4">
    <location>
        <begin position="665"/>
        <end position="801"/>
    </location>
</feature>
<dbReference type="PANTHER" id="PTHR46228:SF2">
    <property type="entry name" value="KELCH REPEAT PROTEIN (AFU_ORTHOLOGUE AFUA_4G14350)"/>
    <property type="match status" value="1"/>
</dbReference>
<dbReference type="Pfam" id="PF24681">
    <property type="entry name" value="Kelch_KLHDC2_KLHL20_DRC7"/>
    <property type="match status" value="2"/>
</dbReference>
<evidence type="ECO:0000256" key="3">
    <source>
        <dbReference type="SAM" id="Coils"/>
    </source>
</evidence>
<dbReference type="AlphaFoldDB" id="A0A1X7TD59"/>
<dbReference type="InterPro" id="IPR001315">
    <property type="entry name" value="CARD"/>
</dbReference>
<dbReference type="PANTHER" id="PTHR46228">
    <property type="entry name" value="KELCH DOMAIN-CONTAINING PROTEIN"/>
    <property type="match status" value="1"/>
</dbReference>
<evidence type="ECO:0000259" key="5">
    <source>
        <dbReference type="PROSITE" id="PS50209"/>
    </source>
</evidence>
<name>A0A1X7TD59_AMPQE</name>
<dbReference type="Gene3D" id="2.120.10.80">
    <property type="entry name" value="Kelch-type beta propeller"/>
    <property type="match status" value="2"/>
</dbReference>
<evidence type="ECO:0000256" key="1">
    <source>
        <dbReference type="ARBA" id="ARBA00022441"/>
    </source>
</evidence>
<feature type="compositionally biased region" description="Basic and acidic residues" evidence="4">
    <location>
        <begin position="964"/>
        <end position="973"/>
    </location>
</feature>
<accession>A0A1X7TD59</accession>
<proteinExistence type="predicted"/>
<keyword evidence="1" id="KW-0880">Kelch repeat</keyword>
<reference evidence="6" key="1">
    <citation type="submission" date="2017-05" db="UniProtKB">
        <authorList>
            <consortium name="EnsemblMetazoa"/>
        </authorList>
    </citation>
    <scope>IDENTIFICATION</scope>
</reference>
<dbReference type="InterPro" id="IPR015915">
    <property type="entry name" value="Kelch-typ_b-propeller"/>
</dbReference>
<dbReference type="OrthoDB" id="10251809at2759"/>
<feature type="compositionally biased region" description="Gly residues" evidence="4">
    <location>
        <begin position="697"/>
        <end position="718"/>
    </location>
</feature>
<dbReference type="EnsemblMetazoa" id="Aqu2.1.12280_001">
    <property type="protein sequence ID" value="Aqu2.1.12280_001"/>
    <property type="gene ID" value="Aqu2.1.12280"/>
</dbReference>
<feature type="compositionally biased region" description="Low complexity" evidence="4">
    <location>
        <begin position="719"/>
        <end position="730"/>
    </location>
</feature>
<dbReference type="InParanoid" id="A0A1X7TD59"/>
<keyword evidence="2" id="KW-0677">Repeat</keyword>
<feature type="region of interest" description="Disordered" evidence="4">
    <location>
        <begin position="945"/>
        <end position="973"/>
    </location>
</feature>
<feature type="compositionally biased region" description="Polar residues" evidence="4">
    <location>
        <begin position="752"/>
        <end position="761"/>
    </location>
</feature>
<dbReference type="SUPFAM" id="SSF50965">
    <property type="entry name" value="Galactose oxidase, central domain"/>
    <property type="match status" value="1"/>
</dbReference>
<evidence type="ECO:0000256" key="4">
    <source>
        <dbReference type="SAM" id="MobiDB-lite"/>
    </source>
</evidence>
<feature type="coiled-coil region" evidence="3">
    <location>
        <begin position="428"/>
        <end position="462"/>
    </location>
</feature>
<feature type="compositionally biased region" description="Low complexity" evidence="4">
    <location>
        <begin position="947"/>
        <end position="963"/>
    </location>
</feature>
<dbReference type="InterPro" id="IPR011043">
    <property type="entry name" value="Gal_Oxase/kelch_b-propeller"/>
</dbReference>
<dbReference type="eggNOG" id="KOG0379">
    <property type="taxonomic scope" value="Eukaryota"/>
</dbReference>